<dbReference type="InterPro" id="IPR017972">
    <property type="entry name" value="Cyt_P450_CS"/>
</dbReference>
<dbReference type="EMBL" id="KN847475">
    <property type="protein sequence ID" value="KIX09576.1"/>
    <property type="molecule type" value="Genomic_DNA"/>
</dbReference>
<keyword evidence="3 8" id="KW-0349">Heme</keyword>
<dbReference type="Gene3D" id="1.10.630.10">
    <property type="entry name" value="Cytochrome P450"/>
    <property type="match status" value="1"/>
</dbReference>
<dbReference type="InterPro" id="IPR036396">
    <property type="entry name" value="Cyt_P450_sf"/>
</dbReference>
<dbReference type="SUPFAM" id="SSF48264">
    <property type="entry name" value="Cytochrome P450"/>
    <property type="match status" value="1"/>
</dbReference>
<dbReference type="AlphaFoldDB" id="A0A0D2J1M5"/>
<evidence type="ECO:0000256" key="6">
    <source>
        <dbReference type="ARBA" id="ARBA00023004"/>
    </source>
</evidence>
<keyword evidence="5 9" id="KW-0560">Oxidoreductase</keyword>
<evidence type="ECO:0008006" key="12">
    <source>
        <dbReference type="Google" id="ProtNLM"/>
    </source>
</evidence>
<keyword evidence="11" id="KW-1185">Reference proteome</keyword>
<dbReference type="Proteomes" id="UP000053617">
    <property type="component" value="Unassembled WGS sequence"/>
</dbReference>
<comment type="cofactor">
    <cofactor evidence="1 8">
        <name>heme</name>
        <dbReference type="ChEBI" id="CHEBI:30413"/>
    </cofactor>
</comment>
<dbReference type="VEuPathDB" id="FungiDB:Z518_00656"/>
<dbReference type="GO" id="GO:0016705">
    <property type="term" value="F:oxidoreductase activity, acting on paired donors, with incorporation or reduction of molecular oxygen"/>
    <property type="evidence" value="ECO:0007669"/>
    <property type="project" value="InterPro"/>
</dbReference>
<dbReference type="PANTHER" id="PTHR46206">
    <property type="entry name" value="CYTOCHROME P450"/>
    <property type="match status" value="1"/>
</dbReference>
<evidence type="ECO:0000256" key="1">
    <source>
        <dbReference type="ARBA" id="ARBA00001971"/>
    </source>
</evidence>
<evidence type="ECO:0000256" key="5">
    <source>
        <dbReference type="ARBA" id="ARBA00023002"/>
    </source>
</evidence>
<dbReference type="InterPro" id="IPR001128">
    <property type="entry name" value="Cyt_P450"/>
</dbReference>
<dbReference type="STRING" id="1442369.A0A0D2J1M5"/>
<dbReference type="Pfam" id="PF00067">
    <property type="entry name" value="p450"/>
    <property type="match status" value="1"/>
</dbReference>
<dbReference type="GeneID" id="25288727"/>
<keyword evidence="7 9" id="KW-0503">Monooxygenase</keyword>
<dbReference type="GO" id="GO:0004497">
    <property type="term" value="F:monooxygenase activity"/>
    <property type="evidence" value="ECO:0007669"/>
    <property type="project" value="UniProtKB-KW"/>
</dbReference>
<evidence type="ECO:0000256" key="2">
    <source>
        <dbReference type="ARBA" id="ARBA00010617"/>
    </source>
</evidence>
<name>A0A0D2J1M5_9EURO</name>
<dbReference type="RefSeq" id="XP_013276712.1">
    <property type="nucleotide sequence ID" value="XM_013421258.1"/>
</dbReference>
<keyword evidence="4 8" id="KW-0479">Metal-binding</keyword>
<evidence type="ECO:0000313" key="10">
    <source>
        <dbReference type="EMBL" id="KIX09576.1"/>
    </source>
</evidence>
<evidence type="ECO:0000256" key="8">
    <source>
        <dbReference type="PIRSR" id="PIRSR602401-1"/>
    </source>
</evidence>
<organism evidence="10 11">
    <name type="scientific">Rhinocladiella mackenziei CBS 650.93</name>
    <dbReference type="NCBI Taxonomy" id="1442369"/>
    <lineage>
        <taxon>Eukaryota</taxon>
        <taxon>Fungi</taxon>
        <taxon>Dikarya</taxon>
        <taxon>Ascomycota</taxon>
        <taxon>Pezizomycotina</taxon>
        <taxon>Eurotiomycetes</taxon>
        <taxon>Chaetothyriomycetidae</taxon>
        <taxon>Chaetothyriales</taxon>
        <taxon>Herpotrichiellaceae</taxon>
        <taxon>Rhinocladiella</taxon>
    </lineage>
</organism>
<evidence type="ECO:0000313" key="11">
    <source>
        <dbReference type="Proteomes" id="UP000053617"/>
    </source>
</evidence>
<dbReference type="InterPro" id="IPR002401">
    <property type="entry name" value="Cyt_P450_E_grp-I"/>
</dbReference>
<accession>A0A0D2J1M5</accession>
<dbReference type="OrthoDB" id="1844152at2759"/>
<proteinExistence type="inferred from homology"/>
<evidence type="ECO:0000256" key="3">
    <source>
        <dbReference type="ARBA" id="ARBA00022617"/>
    </source>
</evidence>
<dbReference type="HOGENOM" id="CLU_022195_1_0_1"/>
<protein>
    <recommendedName>
        <fullName evidence="12">Cytochrome P450 monooxygenase</fullName>
    </recommendedName>
</protein>
<evidence type="ECO:0000256" key="7">
    <source>
        <dbReference type="ARBA" id="ARBA00023033"/>
    </source>
</evidence>
<dbReference type="GO" id="GO:0005506">
    <property type="term" value="F:iron ion binding"/>
    <property type="evidence" value="ECO:0007669"/>
    <property type="project" value="InterPro"/>
</dbReference>
<dbReference type="PROSITE" id="PS00086">
    <property type="entry name" value="CYTOCHROME_P450"/>
    <property type="match status" value="1"/>
</dbReference>
<keyword evidence="6 8" id="KW-0408">Iron</keyword>
<comment type="similarity">
    <text evidence="2 9">Belongs to the cytochrome P450 family.</text>
</comment>
<sequence>MEHDIFQDTIKLKVTQSLGQITEALSAETSWAINKLFGERKDWQEFELPNLVLDLTARLSARVFMGDEYCRNEEWLKMSVGYTMKAMHALQALYKWPAFLRPLANRFLPECRALQAGLRAARKLIEPEVSRRKREQKAALQRGEKIPPGKDTLDWMDEVARGRPFDVVLGQLLLSLVAIHTTSSLLTEVLLDLCAFPEYVPSLREEIMEVIGAGEWKKASLHKLKKMDSFVKETQRLRPNSLVTIRRYATDDVKLSDGTVIPKGSSMIVPMMDTMKNRLIYPNPDQFDGWRFLRIREQNPSDVKAQLAVTSVEHLGFGHGRHACPGRFLAVNEIKIALCHLLMKYDWRLPEGQNRPKTMTWSTENMIDPTARVMIRRREEGIALS</sequence>
<evidence type="ECO:0000256" key="9">
    <source>
        <dbReference type="RuleBase" id="RU000461"/>
    </source>
</evidence>
<dbReference type="CDD" id="cd11041">
    <property type="entry name" value="CYP503A1-like"/>
    <property type="match status" value="1"/>
</dbReference>
<dbReference type="PANTHER" id="PTHR46206:SF2">
    <property type="entry name" value="CYTOCHROME P450 MONOOXYGENASE AUSG-RELATED"/>
    <property type="match status" value="1"/>
</dbReference>
<gene>
    <name evidence="10" type="ORF">Z518_00656</name>
</gene>
<dbReference type="GO" id="GO:0020037">
    <property type="term" value="F:heme binding"/>
    <property type="evidence" value="ECO:0007669"/>
    <property type="project" value="InterPro"/>
</dbReference>
<evidence type="ECO:0000256" key="4">
    <source>
        <dbReference type="ARBA" id="ARBA00022723"/>
    </source>
</evidence>
<dbReference type="PRINTS" id="PR00463">
    <property type="entry name" value="EP450I"/>
</dbReference>
<reference evidence="10 11" key="1">
    <citation type="submission" date="2015-01" db="EMBL/GenBank/DDBJ databases">
        <title>The Genome Sequence of Rhinocladiella mackenzie CBS 650.93.</title>
        <authorList>
            <consortium name="The Broad Institute Genomics Platform"/>
            <person name="Cuomo C."/>
            <person name="de Hoog S."/>
            <person name="Gorbushina A."/>
            <person name="Stielow B."/>
            <person name="Teixiera M."/>
            <person name="Abouelleil A."/>
            <person name="Chapman S.B."/>
            <person name="Priest M."/>
            <person name="Young S.K."/>
            <person name="Wortman J."/>
            <person name="Nusbaum C."/>
            <person name="Birren B."/>
        </authorList>
    </citation>
    <scope>NUCLEOTIDE SEQUENCE [LARGE SCALE GENOMIC DNA]</scope>
    <source>
        <strain evidence="10 11">CBS 650.93</strain>
    </source>
</reference>
<feature type="binding site" description="axial binding residue" evidence="8">
    <location>
        <position position="324"/>
    </location>
    <ligand>
        <name>heme</name>
        <dbReference type="ChEBI" id="CHEBI:30413"/>
    </ligand>
    <ligandPart>
        <name>Fe</name>
        <dbReference type="ChEBI" id="CHEBI:18248"/>
    </ligandPart>
</feature>